<keyword evidence="3" id="KW-1185">Reference proteome</keyword>
<accession>A0A168BRT3</accession>
<organism evidence="2 3">
    <name type="scientific">Ascosphaera apis ARSEF 7405</name>
    <dbReference type="NCBI Taxonomy" id="392613"/>
    <lineage>
        <taxon>Eukaryota</taxon>
        <taxon>Fungi</taxon>
        <taxon>Dikarya</taxon>
        <taxon>Ascomycota</taxon>
        <taxon>Pezizomycotina</taxon>
        <taxon>Eurotiomycetes</taxon>
        <taxon>Eurotiomycetidae</taxon>
        <taxon>Onygenales</taxon>
        <taxon>Ascosphaeraceae</taxon>
        <taxon>Ascosphaera</taxon>
    </lineage>
</organism>
<comment type="caution">
    <text evidence="2">The sequence shown here is derived from an EMBL/GenBank/DDBJ whole genome shotgun (WGS) entry which is preliminary data.</text>
</comment>
<evidence type="ECO:0000313" key="2">
    <source>
        <dbReference type="EMBL" id="KZZ95656.1"/>
    </source>
</evidence>
<proteinExistence type="predicted"/>
<name>A0A168BRT3_9EURO</name>
<reference evidence="2 3" key="1">
    <citation type="journal article" date="2016" name="Genome Biol. Evol.">
        <title>Divergent and convergent evolution of fungal pathogenicity.</title>
        <authorList>
            <person name="Shang Y."/>
            <person name="Xiao G."/>
            <person name="Zheng P."/>
            <person name="Cen K."/>
            <person name="Zhan S."/>
            <person name="Wang C."/>
        </authorList>
    </citation>
    <scope>NUCLEOTIDE SEQUENCE [LARGE SCALE GENOMIC DNA]</scope>
    <source>
        <strain evidence="2 3">ARSEF 7405</strain>
    </source>
</reference>
<dbReference type="Proteomes" id="UP000242877">
    <property type="component" value="Unassembled WGS sequence"/>
</dbReference>
<dbReference type="OrthoDB" id="10605611at2759"/>
<protein>
    <submittedName>
        <fullName evidence="2">Uncharacterized protein</fullName>
    </submittedName>
</protein>
<feature type="region of interest" description="Disordered" evidence="1">
    <location>
        <begin position="1"/>
        <end position="37"/>
    </location>
</feature>
<evidence type="ECO:0000256" key="1">
    <source>
        <dbReference type="SAM" id="MobiDB-lite"/>
    </source>
</evidence>
<gene>
    <name evidence="2" type="ORF">AAP_01332</name>
</gene>
<dbReference type="VEuPathDB" id="FungiDB:AAP_01332"/>
<dbReference type="AlphaFoldDB" id="A0A168BRT3"/>
<sequence>MTPVTRSRTVKPVDISPTKPTRVKGLKPAPRPEGWPTSRERMREMLKALEGPTPRFTHRHRETRDERLRACYYLIVNMMNVKESMGSAFPIFRLGVWTHGPKKSRCCGHRIAKDMPYIAVLEEHGHVRWVIHYDCFKKIIDIRQARFANRMIAKHKDIKAQEIFDKDFGVHENTSELADEMFFNDLVGRSAEILGNAVKMNNIVPAPDVIV</sequence>
<evidence type="ECO:0000313" key="3">
    <source>
        <dbReference type="Proteomes" id="UP000242877"/>
    </source>
</evidence>
<dbReference type="EMBL" id="AZGZ01000004">
    <property type="protein sequence ID" value="KZZ95656.1"/>
    <property type="molecule type" value="Genomic_DNA"/>
</dbReference>